<proteinExistence type="predicted"/>
<organism evidence="3 4">
    <name type="scientific">Senna tora</name>
    <dbReference type="NCBI Taxonomy" id="362788"/>
    <lineage>
        <taxon>Eukaryota</taxon>
        <taxon>Viridiplantae</taxon>
        <taxon>Streptophyta</taxon>
        <taxon>Embryophyta</taxon>
        <taxon>Tracheophyta</taxon>
        <taxon>Spermatophyta</taxon>
        <taxon>Magnoliopsida</taxon>
        <taxon>eudicotyledons</taxon>
        <taxon>Gunneridae</taxon>
        <taxon>Pentapetalae</taxon>
        <taxon>rosids</taxon>
        <taxon>fabids</taxon>
        <taxon>Fabales</taxon>
        <taxon>Fabaceae</taxon>
        <taxon>Caesalpinioideae</taxon>
        <taxon>Cassia clade</taxon>
        <taxon>Senna</taxon>
    </lineage>
</organism>
<feature type="region of interest" description="Disordered" evidence="1">
    <location>
        <begin position="188"/>
        <end position="219"/>
    </location>
</feature>
<evidence type="ECO:0000259" key="2">
    <source>
        <dbReference type="SMART" id="SM00959"/>
    </source>
</evidence>
<dbReference type="OrthoDB" id="1931152at2759"/>
<evidence type="ECO:0000256" key="1">
    <source>
        <dbReference type="SAM" id="MobiDB-lite"/>
    </source>
</evidence>
<dbReference type="InterPro" id="IPR011112">
    <property type="entry name" value="Rho-like_N"/>
</dbReference>
<reference evidence="3" key="1">
    <citation type="submission" date="2020-09" db="EMBL/GenBank/DDBJ databases">
        <title>Genome-Enabled Discovery of Anthraquinone Biosynthesis in Senna tora.</title>
        <authorList>
            <person name="Kang S.-H."/>
            <person name="Pandey R.P."/>
            <person name="Lee C.-M."/>
            <person name="Sim J.-S."/>
            <person name="Jeong J.-T."/>
            <person name="Choi B.-S."/>
            <person name="Jung M."/>
            <person name="Ginzburg D."/>
            <person name="Zhao K."/>
            <person name="Won S.Y."/>
            <person name="Oh T.-J."/>
            <person name="Yu Y."/>
            <person name="Kim N.-H."/>
            <person name="Lee O.R."/>
            <person name="Lee T.-H."/>
            <person name="Bashyal P."/>
            <person name="Kim T.-S."/>
            <person name="Lee W.-H."/>
            <person name="Kawkins C."/>
            <person name="Kim C.-K."/>
            <person name="Kim J.S."/>
            <person name="Ahn B.O."/>
            <person name="Rhee S.Y."/>
            <person name="Sohng J.K."/>
        </authorList>
    </citation>
    <scope>NUCLEOTIDE SEQUENCE</scope>
    <source>
        <tissue evidence="3">Leaf</tissue>
    </source>
</reference>
<feature type="region of interest" description="Disordered" evidence="1">
    <location>
        <begin position="87"/>
        <end position="134"/>
    </location>
</feature>
<dbReference type="EMBL" id="JAAIUW010000013">
    <property type="protein sequence ID" value="KAF7803290.1"/>
    <property type="molecule type" value="Genomic_DNA"/>
</dbReference>
<feature type="compositionally biased region" description="Basic and acidic residues" evidence="1">
    <location>
        <begin position="188"/>
        <end position="201"/>
    </location>
</feature>
<accession>A0A834SFC5</accession>
<name>A0A834SFC5_9FABA</name>
<dbReference type="Gene3D" id="1.10.720.10">
    <property type="match status" value="1"/>
</dbReference>
<evidence type="ECO:0000313" key="4">
    <source>
        <dbReference type="Proteomes" id="UP000634136"/>
    </source>
</evidence>
<comment type="caution">
    <text evidence="3">The sequence shown here is derived from an EMBL/GenBank/DDBJ whole genome shotgun (WGS) entry which is preliminary data.</text>
</comment>
<dbReference type="Pfam" id="PF07498">
    <property type="entry name" value="Rho_N"/>
    <property type="match status" value="1"/>
</dbReference>
<dbReference type="AlphaFoldDB" id="A0A834SFC5"/>
<dbReference type="SUPFAM" id="SSF68912">
    <property type="entry name" value="Rho N-terminal domain-like"/>
    <property type="match status" value="1"/>
</dbReference>
<dbReference type="Proteomes" id="UP000634136">
    <property type="component" value="Unassembled WGS sequence"/>
</dbReference>
<keyword evidence="4" id="KW-1185">Reference proteome</keyword>
<dbReference type="PANTHER" id="PTHR34449">
    <property type="entry name" value="RHO TERMINATION FACTOR"/>
    <property type="match status" value="1"/>
</dbReference>
<feature type="region of interest" description="Disordered" evidence="1">
    <location>
        <begin position="150"/>
        <end position="174"/>
    </location>
</feature>
<feature type="domain" description="Rho termination factor-like N-terminal" evidence="2">
    <location>
        <begin position="264"/>
        <end position="299"/>
    </location>
</feature>
<dbReference type="InterPro" id="IPR036269">
    <property type="entry name" value="Rho_N_sf"/>
</dbReference>
<gene>
    <name evidence="3" type="ORF">G2W53_042401</name>
</gene>
<feature type="compositionally biased region" description="Basic and acidic residues" evidence="1">
    <location>
        <begin position="89"/>
        <end position="120"/>
    </location>
</feature>
<protein>
    <submittedName>
        <fullName evidence="3">SAP-like protein BP-73</fullName>
    </submittedName>
</protein>
<dbReference type="PANTHER" id="PTHR34449:SF2">
    <property type="entry name" value="RHO TERMINATION FACTOR"/>
    <property type="match status" value="1"/>
</dbReference>
<feature type="compositionally biased region" description="Polar residues" evidence="1">
    <location>
        <begin position="155"/>
        <end position="165"/>
    </location>
</feature>
<dbReference type="SMART" id="SM00959">
    <property type="entry name" value="Rho_N"/>
    <property type="match status" value="1"/>
</dbReference>
<dbReference type="GO" id="GO:0006353">
    <property type="term" value="P:DNA-templated transcription termination"/>
    <property type="evidence" value="ECO:0007669"/>
    <property type="project" value="InterPro"/>
</dbReference>
<evidence type="ECO:0000313" key="3">
    <source>
        <dbReference type="EMBL" id="KAF7803290.1"/>
    </source>
</evidence>
<sequence length="300" mass="33619">MKNIRNGTRSCDPHWFVCSAFDDLKFRGLGNMDATCVFHSHPVLRFPTSSPFSKHCYLGKSSQSLNEVADGISAFVPQKGFYHFSISNRRSDGDKRGRQSHERKAVSGRSEKGDETESSKRPQAFGGKKSKSSDQQEIIALLRRIQISISKRDSQQGQGIKTSSNPEKDKPYSSESILDVLRESGKEVEGKISNGDTEKVLTKTRGVSRKKKVAEHPQETKFKLTRLPSSFVRKSPIPSPSPSAPREVVLDLNDEDKQVQAERRLEKMKLTELKELAKSRKIKGYSKLKKGELIDILGAI</sequence>